<dbReference type="PROSITE" id="PS50893">
    <property type="entry name" value="ABC_TRANSPORTER_2"/>
    <property type="match status" value="1"/>
</dbReference>
<dbReference type="InterPro" id="IPR017871">
    <property type="entry name" value="ABC_transporter-like_CS"/>
</dbReference>
<reference evidence="6" key="1">
    <citation type="submission" date="2010-07" db="EMBL/GenBank/DDBJ databases">
        <authorList>
            <consortium name="CONSOLIDER consortium CSD2007-00005"/>
            <person name="Guazzaroni M.-E."/>
            <person name="Richter M."/>
            <person name="Garcia-Salamanca A."/>
            <person name="Yarza P."/>
            <person name="Ferrer M."/>
        </authorList>
    </citation>
    <scope>NUCLEOTIDE SEQUENCE</scope>
</reference>
<organism evidence="6">
    <name type="scientific">sediment metagenome</name>
    <dbReference type="NCBI Taxonomy" id="749907"/>
    <lineage>
        <taxon>unclassified sequences</taxon>
        <taxon>metagenomes</taxon>
        <taxon>ecological metagenomes</taxon>
    </lineage>
</organism>
<accession>D9PIK0</accession>
<dbReference type="GO" id="GO:0005524">
    <property type="term" value="F:ATP binding"/>
    <property type="evidence" value="ECO:0007669"/>
    <property type="project" value="UniProtKB-KW"/>
</dbReference>
<dbReference type="PANTHER" id="PTHR42798:SF2">
    <property type="entry name" value="ABC TRANSPORTER ATP-BINDING PROTEIN MG467-RELATED"/>
    <property type="match status" value="1"/>
</dbReference>
<dbReference type="InterPro" id="IPR027417">
    <property type="entry name" value="P-loop_NTPase"/>
</dbReference>
<keyword evidence="2" id="KW-0813">Transport</keyword>
<protein>
    <submittedName>
        <fullName evidence="6">ABC transporter ATP-binding permease protein</fullName>
    </submittedName>
</protein>
<evidence type="ECO:0000256" key="1">
    <source>
        <dbReference type="ARBA" id="ARBA00005417"/>
    </source>
</evidence>
<name>D9PIK0_9ZZZZ</name>
<dbReference type="AlphaFoldDB" id="D9PIK0"/>
<dbReference type="FunFam" id="3.40.50.300:FF:000032">
    <property type="entry name" value="Export ABC transporter ATP-binding protein"/>
    <property type="match status" value="1"/>
</dbReference>
<dbReference type="GO" id="GO:0016887">
    <property type="term" value="F:ATP hydrolysis activity"/>
    <property type="evidence" value="ECO:0007669"/>
    <property type="project" value="InterPro"/>
</dbReference>
<dbReference type="GO" id="GO:0098796">
    <property type="term" value="C:membrane protein complex"/>
    <property type="evidence" value="ECO:0007669"/>
    <property type="project" value="UniProtKB-ARBA"/>
</dbReference>
<dbReference type="SUPFAM" id="SSF52540">
    <property type="entry name" value="P-loop containing nucleoside triphosphate hydrolases"/>
    <property type="match status" value="1"/>
</dbReference>
<keyword evidence="3" id="KW-0547">Nucleotide-binding</keyword>
<evidence type="ECO:0000256" key="3">
    <source>
        <dbReference type="ARBA" id="ARBA00022741"/>
    </source>
</evidence>
<evidence type="ECO:0000256" key="2">
    <source>
        <dbReference type="ARBA" id="ARBA00022448"/>
    </source>
</evidence>
<dbReference type="EMBL" id="ADZX01000435">
    <property type="protein sequence ID" value="EFK96614.1"/>
    <property type="molecule type" value="Genomic_DNA"/>
</dbReference>
<proteinExistence type="inferred from homology"/>
<dbReference type="InterPro" id="IPR017911">
    <property type="entry name" value="MacB-like_ATP-bd"/>
</dbReference>
<comment type="caution">
    <text evidence="6">The sequence shown here is derived from an EMBL/GenBank/DDBJ whole genome shotgun (WGS) entry which is preliminary data.</text>
</comment>
<dbReference type="PROSITE" id="PS00211">
    <property type="entry name" value="ABC_TRANSPORTER_1"/>
    <property type="match status" value="1"/>
</dbReference>
<gene>
    <name evidence="6" type="ORF">LDC_1358</name>
</gene>
<dbReference type="InterPro" id="IPR003593">
    <property type="entry name" value="AAA+_ATPase"/>
</dbReference>
<feature type="domain" description="ABC transporter" evidence="5">
    <location>
        <begin position="4"/>
        <end position="227"/>
    </location>
</feature>
<dbReference type="SMART" id="SM00382">
    <property type="entry name" value="AAA"/>
    <property type="match status" value="1"/>
</dbReference>
<reference evidence="6" key="2">
    <citation type="journal article" date="2011" name="Microb. Ecol.">
        <title>Taxonomic and Functional Metagenomic Profiling of the Microbial Community in the Anoxic Sediment of a Sub-saline Shallow Lake (Laguna de Carrizo, Central Spain).</title>
        <authorList>
            <person name="Ferrer M."/>
            <person name="Guazzaroni M.E."/>
            <person name="Richter M."/>
            <person name="Garcia-Salamanca A."/>
            <person name="Yarza P."/>
            <person name="Suarez-Suarez A."/>
            <person name="Solano J."/>
            <person name="Alcaide M."/>
            <person name="van Dillewijn P."/>
            <person name="Molina-Henares M.A."/>
            <person name="Lopez-Cortes N."/>
            <person name="Al-Ramahi Y."/>
            <person name="Guerrero C."/>
            <person name="Acosta A."/>
            <person name="de Eugenio L.I."/>
            <person name="Martinez V."/>
            <person name="Marques S."/>
            <person name="Rojo F."/>
            <person name="Santero E."/>
            <person name="Genilloud O."/>
            <person name="Perez-Perez J."/>
            <person name="Rossello-Mora R."/>
            <person name="Ramos J.L."/>
        </authorList>
    </citation>
    <scope>NUCLEOTIDE SEQUENCE</scope>
</reference>
<sequence length="228" mass="25182">MAIIQATNVHRRFGEGALITHVLKGIDVNVEAGEFLGIMGKSGAGKSTLMYQLSVLDEPSEGEIIINGVDISELNEQSRTNFRLNTLGYIFQNYALVPDLSAEENVMLPLLMRGQTWAEAKKNARQSIDEVGMPGKYGNLPAELSGGEQQRVSIARAVAGKPKILFADEPTANLDSVSGQQVIDLITCLNREYKQTIVMVTHEREYAIGCDRIIHMEDGRIVHEEKLR</sequence>
<dbReference type="CDD" id="cd03255">
    <property type="entry name" value="ABC_MJ0796_LolCDE_FtsE"/>
    <property type="match status" value="1"/>
</dbReference>
<evidence type="ECO:0000259" key="5">
    <source>
        <dbReference type="PROSITE" id="PS50893"/>
    </source>
</evidence>
<dbReference type="InterPro" id="IPR003439">
    <property type="entry name" value="ABC_transporter-like_ATP-bd"/>
</dbReference>
<dbReference type="Pfam" id="PF00005">
    <property type="entry name" value="ABC_tran"/>
    <property type="match status" value="1"/>
</dbReference>
<dbReference type="Gene3D" id="3.40.50.300">
    <property type="entry name" value="P-loop containing nucleotide triphosphate hydrolases"/>
    <property type="match status" value="1"/>
</dbReference>
<dbReference type="GO" id="GO:0022857">
    <property type="term" value="F:transmembrane transporter activity"/>
    <property type="evidence" value="ECO:0007669"/>
    <property type="project" value="UniProtKB-ARBA"/>
</dbReference>
<evidence type="ECO:0000256" key="4">
    <source>
        <dbReference type="ARBA" id="ARBA00022840"/>
    </source>
</evidence>
<dbReference type="PANTHER" id="PTHR42798">
    <property type="entry name" value="LIPOPROTEIN-RELEASING SYSTEM ATP-BINDING PROTEIN LOLD"/>
    <property type="match status" value="1"/>
</dbReference>
<comment type="similarity">
    <text evidence="1">Belongs to the ABC transporter superfamily.</text>
</comment>
<keyword evidence="4 6" id="KW-0067">ATP-binding</keyword>
<evidence type="ECO:0000313" key="6">
    <source>
        <dbReference type="EMBL" id="EFK96614.1"/>
    </source>
</evidence>